<gene>
    <name evidence="3" type="ORF">FOJ82_15455</name>
</gene>
<dbReference type="OrthoDB" id="3724121at2"/>
<dbReference type="EMBL" id="VKKG01000007">
    <property type="protein sequence ID" value="TRY16774.1"/>
    <property type="molecule type" value="Genomic_DNA"/>
</dbReference>
<reference evidence="3 4" key="1">
    <citation type="submission" date="2019-07" db="EMBL/GenBank/DDBJ databases">
        <authorList>
            <person name="Zhou L.-Y."/>
        </authorList>
    </citation>
    <scope>NUCLEOTIDE SEQUENCE [LARGE SCALE GENOMIC DNA]</scope>
    <source>
        <strain evidence="3 4">YIM 101269</strain>
    </source>
</reference>
<dbReference type="Gene3D" id="3.40.50.300">
    <property type="entry name" value="P-loop containing nucleotide triphosphate hydrolases"/>
    <property type="match status" value="1"/>
</dbReference>
<evidence type="ECO:0000256" key="1">
    <source>
        <dbReference type="SAM" id="MobiDB-lite"/>
    </source>
</evidence>
<feature type="domain" description="Rv3660c-like CheY-like N-terminal" evidence="2">
    <location>
        <begin position="25"/>
        <end position="123"/>
    </location>
</feature>
<protein>
    <recommendedName>
        <fullName evidence="2">Rv3660c-like CheY-like N-terminal domain-containing protein</fullName>
    </recommendedName>
</protein>
<dbReference type="Proteomes" id="UP000317638">
    <property type="component" value="Unassembled WGS sequence"/>
</dbReference>
<feature type="region of interest" description="Disordered" evidence="1">
    <location>
        <begin position="1"/>
        <end position="22"/>
    </location>
</feature>
<accession>A0A553JWF8</accession>
<dbReference type="InterPro" id="IPR022521">
    <property type="entry name" value="Rv3660c"/>
</dbReference>
<dbReference type="SUPFAM" id="SSF52540">
    <property type="entry name" value="P-loop containing nucleoside triphosphate hydrolases"/>
    <property type="match status" value="1"/>
</dbReference>
<name>A0A553JWF8_9ACTN</name>
<evidence type="ECO:0000313" key="3">
    <source>
        <dbReference type="EMBL" id="TRY16774.1"/>
    </source>
</evidence>
<proteinExistence type="predicted"/>
<keyword evidence="4" id="KW-1185">Reference proteome</keyword>
<dbReference type="InterPro" id="IPR059050">
    <property type="entry name" value="Rv3660c_N"/>
</dbReference>
<sequence length="349" mass="35945">MGARDDQSVGVNHTDTRPSRPLLATRDPALVEAVLATALALGVDVEVVRDRDELRRSWGTAPLRLLGADMAARAAVLERSESTYVIGSGEMDLLRASAQLRAPVLALPQATTELADVLAGHLHAGDGAQAFAVVGGSGGLGASSLVVGLATVAAESGRRSAAVELARCGGGLDLLFGAEMRVGLRWDELGHADGQLGDLDGHLLESGGVDVLALDRHRPTPPDDAAVAAVLGSLGRSHAAVFVDADASDVGGRKLQVLLVVGADVAAVAAARMKVETWGLESARVVVRSGPGRTLPAEAVAESLGMGLLGHVRHDRSVARLAQAGSSVASSPARRFRRDVRALWEGLRG</sequence>
<comment type="caution">
    <text evidence="3">The sequence shown here is derived from an EMBL/GenBank/DDBJ whole genome shotgun (WGS) entry which is preliminary data.</text>
</comment>
<dbReference type="Pfam" id="PF26563">
    <property type="entry name" value="Rv3660c_N"/>
    <property type="match status" value="1"/>
</dbReference>
<organism evidence="3 4">
    <name type="scientific">Tessaracoccus rhinocerotis</name>
    <dbReference type="NCBI Taxonomy" id="1689449"/>
    <lineage>
        <taxon>Bacteria</taxon>
        <taxon>Bacillati</taxon>
        <taxon>Actinomycetota</taxon>
        <taxon>Actinomycetes</taxon>
        <taxon>Propionibacteriales</taxon>
        <taxon>Propionibacteriaceae</taxon>
        <taxon>Tessaracoccus</taxon>
    </lineage>
</organism>
<dbReference type="InterPro" id="IPR027417">
    <property type="entry name" value="P-loop_NTPase"/>
</dbReference>
<dbReference type="AlphaFoldDB" id="A0A553JWF8"/>
<evidence type="ECO:0000313" key="4">
    <source>
        <dbReference type="Proteomes" id="UP000317638"/>
    </source>
</evidence>
<evidence type="ECO:0000259" key="2">
    <source>
        <dbReference type="Pfam" id="PF26563"/>
    </source>
</evidence>
<dbReference type="NCBIfam" id="TIGR03815">
    <property type="entry name" value="CpaE_hom_Actino"/>
    <property type="match status" value="1"/>
</dbReference>